<protein>
    <recommendedName>
        <fullName evidence="4">NPH3 domain-containing protein</fullName>
    </recommendedName>
</protein>
<dbReference type="UniPathway" id="UPA00143"/>
<keyword evidence="6" id="KW-1185">Reference proteome</keyword>
<evidence type="ECO:0000256" key="2">
    <source>
        <dbReference type="PROSITE-ProRule" id="PRU00982"/>
    </source>
</evidence>
<dbReference type="OrthoDB" id="1751041at2759"/>
<evidence type="ECO:0000256" key="1">
    <source>
        <dbReference type="ARBA" id="ARBA00022786"/>
    </source>
</evidence>
<keyword evidence="1" id="KW-0833">Ubl conjugation pathway</keyword>
<dbReference type="AlphaFoldDB" id="A0A314XK26"/>
<dbReference type="InterPro" id="IPR043454">
    <property type="entry name" value="NPH3/RPT2-like"/>
</dbReference>
<proteinExistence type="inferred from homology"/>
<dbReference type="PANTHER" id="PTHR32370">
    <property type="entry name" value="OS12G0117600 PROTEIN"/>
    <property type="match status" value="1"/>
</dbReference>
<comment type="caution">
    <text evidence="5">The sequence shown here is derived from an EMBL/GenBank/DDBJ whole genome shotgun (WGS) entry which is preliminary data.</text>
</comment>
<feature type="domain" description="NPH3" evidence="4">
    <location>
        <begin position="1"/>
        <end position="116"/>
    </location>
</feature>
<evidence type="ECO:0000256" key="3">
    <source>
        <dbReference type="SAM" id="MobiDB-lite"/>
    </source>
</evidence>
<dbReference type="STRING" id="2094558.A0A314XK26"/>
<sequence length="116" mass="12667">MKSGDLSLEMVETCLMHYAKKYIPGISRTNRKPSSSISAVTATTTSSSLASEGQQRELLETIISNLPLEKSSRPSTATRFLFGLLRTANILNASEACKAALIHGYRNQSARRSAEF</sequence>
<organism evidence="5 6">
    <name type="scientific">Prunus yedoensis var. nudiflora</name>
    <dbReference type="NCBI Taxonomy" id="2094558"/>
    <lineage>
        <taxon>Eukaryota</taxon>
        <taxon>Viridiplantae</taxon>
        <taxon>Streptophyta</taxon>
        <taxon>Embryophyta</taxon>
        <taxon>Tracheophyta</taxon>
        <taxon>Spermatophyta</taxon>
        <taxon>Magnoliopsida</taxon>
        <taxon>eudicotyledons</taxon>
        <taxon>Gunneridae</taxon>
        <taxon>Pentapetalae</taxon>
        <taxon>rosids</taxon>
        <taxon>fabids</taxon>
        <taxon>Rosales</taxon>
        <taxon>Rosaceae</taxon>
        <taxon>Amygdaloideae</taxon>
        <taxon>Amygdaleae</taxon>
        <taxon>Prunus</taxon>
    </lineage>
</organism>
<reference evidence="5 6" key="1">
    <citation type="submission" date="2018-02" db="EMBL/GenBank/DDBJ databases">
        <title>Draft genome of wild Prunus yedoensis var. nudiflora.</title>
        <authorList>
            <person name="Baek S."/>
            <person name="Kim J.-H."/>
            <person name="Choi K."/>
            <person name="Kim G.-B."/>
            <person name="Cho A."/>
            <person name="Jang H."/>
            <person name="Shin C.-H."/>
            <person name="Yu H.-J."/>
            <person name="Mun J.-H."/>
        </authorList>
    </citation>
    <scope>NUCLEOTIDE SEQUENCE [LARGE SCALE GENOMIC DNA]</scope>
    <source>
        <strain evidence="6">cv. Jeju island</strain>
        <tissue evidence="5">Leaf</tissue>
    </source>
</reference>
<evidence type="ECO:0000259" key="4">
    <source>
        <dbReference type="PROSITE" id="PS51649"/>
    </source>
</evidence>
<gene>
    <name evidence="5" type="ORF">Pyn_24918</name>
</gene>
<evidence type="ECO:0000313" key="6">
    <source>
        <dbReference type="Proteomes" id="UP000250321"/>
    </source>
</evidence>
<dbReference type="InterPro" id="IPR027356">
    <property type="entry name" value="NPH3_dom"/>
</dbReference>
<dbReference type="EMBL" id="PJQY01002565">
    <property type="protein sequence ID" value="PQP92499.1"/>
    <property type="molecule type" value="Genomic_DNA"/>
</dbReference>
<comment type="similarity">
    <text evidence="2">Belongs to the NPH3 family.</text>
</comment>
<dbReference type="PROSITE" id="PS51649">
    <property type="entry name" value="NPH3"/>
    <property type="match status" value="1"/>
</dbReference>
<dbReference type="Proteomes" id="UP000250321">
    <property type="component" value="Unassembled WGS sequence"/>
</dbReference>
<name>A0A314XK26_PRUYE</name>
<dbReference type="Pfam" id="PF03000">
    <property type="entry name" value="NPH3"/>
    <property type="match status" value="1"/>
</dbReference>
<feature type="compositionally biased region" description="Low complexity" evidence="3">
    <location>
        <begin position="34"/>
        <end position="51"/>
    </location>
</feature>
<evidence type="ECO:0000313" key="5">
    <source>
        <dbReference type="EMBL" id="PQP92499.1"/>
    </source>
</evidence>
<feature type="region of interest" description="Disordered" evidence="3">
    <location>
        <begin position="26"/>
        <end position="53"/>
    </location>
</feature>
<dbReference type="GO" id="GO:0016567">
    <property type="term" value="P:protein ubiquitination"/>
    <property type="evidence" value="ECO:0007669"/>
    <property type="project" value="UniProtKB-UniPathway"/>
</dbReference>
<accession>A0A314XK26</accession>